<dbReference type="STRING" id="118967.SAMN02745191_1014"/>
<keyword evidence="2" id="KW-1185">Reference proteome</keyword>
<dbReference type="RefSeq" id="WP_078711438.1">
    <property type="nucleotide sequence ID" value="NZ_FUWY01000002.1"/>
</dbReference>
<dbReference type="EMBL" id="FUWY01000002">
    <property type="protein sequence ID" value="SJZ57447.1"/>
    <property type="molecule type" value="Genomic_DNA"/>
</dbReference>
<sequence>MVLGKVLVNGNDSPFPAGFKFEFGEHPTLKGSGTINYDNSKLIPLVITLENGLANDWSGNAQTHLYKTLNGKNIQYLYCQPRTSYSLGYVSITNYTGLTIDLIRHSGGFDNLQKRTNIVTNFSCICTMWLEKK</sequence>
<evidence type="ECO:0000313" key="2">
    <source>
        <dbReference type="Proteomes" id="UP000243297"/>
    </source>
</evidence>
<protein>
    <submittedName>
        <fullName evidence="1">Uncharacterized protein</fullName>
    </submittedName>
</protein>
<name>A0A1T4LS22_9FIRM</name>
<proteinExistence type="predicted"/>
<organism evidence="1 2">
    <name type="scientific">Anaerorhabdus furcosa</name>
    <dbReference type="NCBI Taxonomy" id="118967"/>
    <lineage>
        <taxon>Bacteria</taxon>
        <taxon>Bacillati</taxon>
        <taxon>Bacillota</taxon>
        <taxon>Erysipelotrichia</taxon>
        <taxon>Erysipelotrichales</taxon>
        <taxon>Erysipelotrichaceae</taxon>
        <taxon>Anaerorhabdus</taxon>
    </lineage>
</organism>
<evidence type="ECO:0000313" key="1">
    <source>
        <dbReference type="EMBL" id="SJZ57447.1"/>
    </source>
</evidence>
<gene>
    <name evidence="1" type="ORF">SAMN02745191_1014</name>
</gene>
<dbReference type="Proteomes" id="UP000243297">
    <property type="component" value="Unassembled WGS sequence"/>
</dbReference>
<reference evidence="2" key="1">
    <citation type="submission" date="2017-02" db="EMBL/GenBank/DDBJ databases">
        <authorList>
            <person name="Varghese N."/>
            <person name="Submissions S."/>
        </authorList>
    </citation>
    <scope>NUCLEOTIDE SEQUENCE [LARGE SCALE GENOMIC DNA]</scope>
    <source>
        <strain evidence="2">ATCC 25662</strain>
    </source>
</reference>
<dbReference type="AlphaFoldDB" id="A0A1T4LS22"/>
<accession>A0A1T4LS22</accession>